<organism evidence="2 3">
    <name type="scientific">Kocuria palustris PEL</name>
    <dbReference type="NCBI Taxonomy" id="1236550"/>
    <lineage>
        <taxon>Bacteria</taxon>
        <taxon>Bacillati</taxon>
        <taxon>Actinomycetota</taxon>
        <taxon>Actinomycetes</taxon>
        <taxon>Micrococcales</taxon>
        <taxon>Micrococcaceae</taxon>
        <taxon>Kocuria</taxon>
    </lineage>
</organism>
<proteinExistence type="predicted"/>
<sequence length="112" mass="12715">MTPLSRDLHPSNGRRAPKDEVVVSITSAPHHRGRKQEEQLPADHDELDETFPTSQQHELLHLLAEGADDEFAARRLGLELAELRRMLMELGSQLGACNRFQLALRAREEGWI</sequence>
<dbReference type="Gene3D" id="1.10.10.10">
    <property type="entry name" value="Winged helix-like DNA-binding domain superfamily/Winged helix DNA-binding domain"/>
    <property type="match status" value="1"/>
</dbReference>
<evidence type="ECO:0000313" key="3">
    <source>
        <dbReference type="Proteomes" id="UP000009877"/>
    </source>
</evidence>
<evidence type="ECO:0000256" key="1">
    <source>
        <dbReference type="SAM" id="MobiDB-lite"/>
    </source>
</evidence>
<dbReference type="GO" id="GO:0003677">
    <property type="term" value="F:DNA binding"/>
    <property type="evidence" value="ECO:0007669"/>
    <property type="project" value="InterPro"/>
</dbReference>
<keyword evidence="3" id="KW-1185">Reference proteome</keyword>
<dbReference type="GO" id="GO:0006355">
    <property type="term" value="P:regulation of DNA-templated transcription"/>
    <property type="evidence" value="ECO:0007669"/>
    <property type="project" value="InterPro"/>
</dbReference>
<name>M2YG01_9MICC</name>
<dbReference type="RefSeq" id="WP_006213978.1">
    <property type="nucleotide sequence ID" value="NZ_ANHZ02000004.1"/>
</dbReference>
<gene>
    <name evidence="2" type="ORF">C884_01962</name>
</gene>
<dbReference type="InterPro" id="IPR016032">
    <property type="entry name" value="Sig_transdc_resp-reg_C-effctor"/>
</dbReference>
<feature type="region of interest" description="Disordered" evidence="1">
    <location>
        <begin position="1"/>
        <end position="49"/>
    </location>
</feature>
<dbReference type="EMBL" id="ANHZ02000004">
    <property type="protein sequence ID" value="EME37454.1"/>
    <property type="molecule type" value="Genomic_DNA"/>
</dbReference>
<dbReference type="SUPFAM" id="SSF46894">
    <property type="entry name" value="C-terminal effector domain of the bipartite response regulators"/>
    <property type="match status" value="1"/>
</dbReference>
<dbReference type="AlphaFoldDB" id="M2YG01"/>
<reference evidence="2 3" key="1">
    <citation type="journal article" date="2014" name="Genome Announc.">
        <title>Draft Genome Sequence of Kocuria palustris PEL.</title>
        <authorList>
            <person name="Sharma G."/>
            <person name="Khatri I."/>
            <person name="Subramanian S."/>
        </authorList>
    </citation>
    <scope>NUCLEOTIDE SEQUENCE [LARGE SCALE GENOMIC DNA]</scope>
    <source>
        <strain evidence="2 3">PEL</strain>
    </source>
</reference>
<accession>M2YG01</accession>
<comment type="caution">
    <text evidence="2">The sequence shown here is derived from an EMBL/GenBank/DDBJ whole genome shotgun (WGS) entry which is preliminary data.</text>
</comment>
<evidence type="ECO:0000313" key="2">
    <source>
        <dbReference type="EMBL" id="EME37454.1"/>
    </source>
</evidence>
<dbReference type="InterPro" id="IPR036388">
    <property type="entry name" value="WH-like_DNA-bd_sf"/>
</dbReference>
<evidence type="ECO:0008006" key="4">
    <source>
        <dbReference type="Google" id="ProtNLM"/>
    </source>
</evidence>
<dbReference type="Proteomes" id="UP000009877">
    <property type="component" value="Unassembled WGS sequence"/>
</dbReference>
<protein>
    <recommendedName>
        <fullName evidence="4">HTH luxR-type domain-containing protein</fullName>
    </recommendedName>
</protein>
<feature type="compositionally biased region" description="Basic and acidic residues" evidence="1">
    <location>
        <begin position="35"/>
        <end position="44"/>
    </location>
</feature>